<protein>
    <submittedName>
        <fullName evidence="2">Protein of unassigned function</fullName>
    </submittedName>
</protein>
<feature type="region of interest" description="Disordered" evidence="1">
    <location>
        <begin position="17"/>
        <end position="37"/>
    </location>
</feature>
<evidence type="ECO:0000256" key="1">
    <source>
        <dbReference type="SAM" id="MobiDB-lite"/>
    </source>
</evidence>
<reference evidence="2 3" key="1">
    <citation type="journal article" date="2014" name="PLoS ONE">
        <title>Genome Information of Methylobacterium oryzae, a Plant-Probiotic Methylotroph in the Phyllosphere.</title>
        <authorList>
            <person name="Kwak M.J."/>
            <person name="Jeong H."/>
            <person name="Madhaiyan M."/>
            <person name="Lee Y."/>
            <person name="Sa T.M."/>
            <person name="Oh T.K."/>
            <person name="Kim J.F."/>
        </authorList>
    </citation>
    <scope>NUCLEOTIDE SEQUENCE [LARGE SCALE GENOMIC DNA]</scope>
    <source>
        <strain evidence="2 3">CBMB20</strain>
    </source>
</reference>
<accession>A0A089NU58</accession>
<dbReference type="HOGENOM" id="CLU_3345852_0_0_5"/>
<dbReference type="AlphaFoldDB" id="A0A089NU58"/>
<organism evidence="2 3">
    <name type="scientific">Methylobacterium oryzae CBMB20</name>
    <dbReference type="NCBI Taxonomy" id="693986"/>
    <lineage>
        <taxon>Bacteria</taxon>
        <taxon>Pseudomonadati</taxon>
        <taxon>Pseudomonadota</taxon>
        <taxon>Alphaproteobacteria</taxon>
        <taxon>Hyphomicrobiales</taxon>
        <taxon>Methylobacteriaceae</taxon>
        <taxon>Methylobacterium</taxon>
    </lineage>
</organism>
<evidence type="ECO:0000313" key="3">
    <source>
        <dbReference type="Proteomes" id="UP000029492"/>
    </source>
</evidence>
<dbReference type="EMBL" id="CP003811">
    <property type="protein sequence ID" value="AIQ90912.1"/>
    <property type="molecule type" value="Genomic_DNA"/>
</dbReference>
<evidence type="ECO:0000313" key="2">
    <source>
        <dbReference type="EMBL" id="AIQ90912.1"/>
    </source>
</evidence>
<keyword evidence="3" id="KW-1185">Reference proteome</keyword>
<name>A0A089NU58_9HYPH</name>
<dbReference type="STRING" id="693986.MOC_3157"/>
<proteinExistence type="predicted"/>
<sequence length="37" mass="3803">MPTASGIVGEGRTVVRFGCDSTDRPGGLNPDRVLGTN</sequence>
<dbReference type="Proteomes" id="UP000029492">
    <property type="component" value="Chromosome"/>
</dbReference>
<dbReference type="KEGG" id="mor:MOC_3157"/>
<gene>
    <name evidence="2" type="ORF">MOC_3157</name>
</gene>